<dbReference type="GO" id="GO:0004068">
    <property type="term" value="F:aspartate 1-decarboxylase activity"/>
    <property type="evidence" value="ECO:0007669"/>
    <property type="project" value="UniProtKB-UniRule"/>
</dbReference>
<keyword evidence="2 9" id="KW-0566">Pantothenate biosynthesis</keyword>
<dbReference type="NCBIfam" id="TIGR00223">
    <property type="entry name" value="panD"/>
    <property type="match status" value="1"/>
</dbReference>
<feature type="active site" description="Proton donor" evidence="9 10">
    <location>
        <position position="58"/>
    </location>
</feature>
<comment type="cofactor">
    <cofactor evidence="9 10">
        <name>pyruvate</name>
        <dbReference type="ChEBI" id="CHEBI:15361"/>
    </cofactor>
    <text evidence="9 10">Binds 1 pyruvoyl group covalently per subunit.</text>
</comment>
<dbReference type="Gene3D" id="2.40.40.20">
    <property type="match status" value="1"/>
</dbReference>
<keyword evidence="4 9" id="KW-0068">Autocatalytic cleavage</keyword>
<dbReference type="GO" id="GO:0005829">
    <property type="term" value="C:cytosol"/>
    <property type="evidence" value="ECO:0007669"/>
    <property type="project" value="TreeGrafter"/>
</dbReference>
<reference evidence="14 15" key="1">
    <citation type="journal article" date="2018" name="Environ. Microbiol.">
        <title>Genomes of ubiquitous marine and hypersaline Hydrogenovibrio, Thiomicrorhabdus and Thiomicrospira spp. encode a diversity of mechanisms to sustain chemolithoautotrophy in heterogeneous environments.</title>
        <authorList>
            <person name="Scott K.M."/>
            <person name="Williams J."/>
            <person name="Porter C.M.B."/>
            <person name="Russel S."/>
            <person name="Harmer T.L."/>
            <person name="Paul J.H."/>
            <person name="Antonen K.M."/>
            <person name="Bridges M.K."/>
            <person name="Camper G.J."/>
            <person name="Campla C.K."/>
            <person name="Casella L.G."/>
            <person name="Chase E."/>
            <person name="Conrad J.W."/>
            <person name="Cruz M.C."/>
            <person name="Dunlap D.S."/>
            <person name="Duran L."/>
            <person name="Fahsbender E.M."/>
            <person name="Goldsmith D.B."/>
            <person name="Keeley R.F."/>
            <person name="Kondoff M.R."/>
            <person name="Kussy B.I."/>
            <person name="Lane M.K."/>
            <person name="Lawler S."/>
            <person name="Leigh B.A."/>
            <person name="Lewis C."/>
            <person name="Lostal L.M."/>
            <person name="Marking D."/>
            <person name="Mancera P.A."/>
            <person name="McClenthan E.C."/>
            <person name="McIntyre E.A."/>
            <person name="Mine J.A."/>
            <person name="Modi S."/>
            <person name="Moore B.D."/>
            <person name="Morgan W.A."/>
            <person name="Nelson K.M."/>
            <person name="Nguyen K.N."/>
            <person name="Ogburn N."/>
            <person name="Parrino D.G."/>
            <person name="Pedapudi A.D."/>
            <person name="Pelham R.P."/>
            <person name="Preece A.M."/>
            <person name="Rampersad E.A."/>
            <person name="Richardson J.C."/>
            <person name="Rodgers C.M."/>
            <person name="Schaffer B.L."/>
            <person name="Sheridan N.E."/>
            <person name="Solone M.R."/>
            <person name="Staley Z.R."/>
            <person name="Tabuchi M."/>
            <person name="Waide R.J."/>
            <person name="Wanjugi P.W."/>
            <person name="Young S."/>
            <person name="Clum A."/>
            <person name="Daum C."/>
            <person name="Huntemann M."/>
            <person name="Ivanova N."/>
            <person name="Kyrpides N."/>
            <person name="Mikhailova N."/>
            <person name="Palaniappan K."/>
            <person name="Pillay M."/>
            <person name="Reddy T.B.K."/>
            <person name="Shapiro N."/>
            <person name="Stamatis D."/>
            <person name="Varghese N."/>
            <person name="Woyke T."/>
            <person name="Boden R."/>
            <person name="Freyermuth S.K."/>
            <person name="Kerfeld C.A."/>
        </authorList>
    </citation>
    <scope>NUCLEOTIDE SEQUENCE [LARGE SCALE GENOMIC DNA]</scope>
    <source>
        <strain evidence="14 15">JR-2</strain>
    </source>
</reference>
<comment type="similarity">
    <text evidence="9">Belongs to the PanD family.</text>
</comment>
<evidence type="ECO:0000256" key="3">
    <source>
        <dbReference type="ARBA" id="ARBA00022793"/>
    </source>
</evidence>
<keyword evidence="6 9" id="KW-0456">Lyase</keyword>
<dbReference type="PIRSF" id="PIRSF006246">
    <property type="entry name" value="Asp_decarbox"/>
    <property type="match status" value="1"/>
</dbReference>
<dbReference type="CDD" id="cd06919">
    <property type="entry name" value="Asp_decarbox"/>
    <property type="match status" value="1"/>
</dbReference>
<feature type="binding site" evidence="9 11">
    <location>
        <begin position="73"/>
        <end position="75"/>
    </location>
    <ligand>
        <name>substrate</name>
    </ligand>
</feature>
<dbReference type="KEGG" id="htr:EPV75_08185"/>
<keyword evidence="1 9" id="KW-0963">Cytoplasm</keyword>
<name>A0A410H3Z6_9GAMM</name>
<feature type="modified residue" description="Pyruvic acid (Ser)" evidence="9 12">
    <location>
        <position position="25"/>
    </location>
</feature>
<dbReference type="UniPathway" id="UPA00028">
    <property type="reaction ID" value="UER00002"/>
</dbReference>
<evidence type="ECO:0000256" key="8">
    <source>
        <dbReference type="ARBA" id="ARBA00023317"/>
    </source>
</evidence>
<keyword evidence="3 9" id="KW-0210">Decarboxylase</keyword>
<dbReference type="PANTHER" id="PTHR21012:SF0">
    <property type="entry name" value="ASPARTATE 1-DECARBOXYLASE"/>
    <property type="match status" value="1"/>
</dbReference>
<dbReference type="EC" id="4.1.1.11" evidence="9"/>
<proteinExistence type="inferred from homology"/>
<evidence type="ECO:0000256" key="10">
    <source>
        <dbReference type="PIRSR" id="PIRSR006246-1"/>
    </source>
</evidence>
<dbReference type="GO" id="GO:0015940">
    <property type="term" value="P:pantothenate biosynthetic process"/>
    <property type="evidence" value="ECO:0007669"/>
    <property type="project" value="UniProtKB-UniRule"/>
</dbReference>
<dbReference type="Pfam" id="PF02261">
    <property type="entry name" value="Asp_decarbox"/>
    <property type="match status" value="1"/>
</dbReference>
<comment type="function">
    <text evidence="9">Catalyzes the pyruvoyl-dependent decarboxylation of aspartate to produce beta-alanine.</text>
</comment>
<feature type="chain" id="PRO_5019624066" description="Aspartate 1-decarboxylase beta chain" evidence="9 13">
    <location>
        <begin position="1"/>
        <end position="24"/>
    </location>
</feature>
<feature type="chain" id="PRO_5019624065" description="Aspartate 1-decarboxylase alpha chain" evidence="9 13">
    <location>
        <begin position="25"/>
        <end position="129"/>
    </location>
</feature>
<comment type="subunit">
    <text evidence="9">Heterooctamer of four alpha and four beta subunits.</text>
</comment>
<evidence type="ECO:0000256" key="12">
    <source>
        <dbReference type="PIRSR" id="PIRSR006246-3"/>
    </source>
</evidence>
<keyword evidence="8 9" id="KW-0670">Pyruvate</keyword>
<dbReference type="AlphaFoldDB" id="A0A410H3Z6"/>
<evidence type="ECO:0000256" key="1">
    <source>
        <dbReference type="ARBA" id="ARBA00022490"/>
    </source>
</evidence>
<evidence type="ECO:0000256" key="2">
    <source>
        <dbReference type="ARBA" id="ARBA00022655"/>
    </source>
</evidence>
<comment type="subcellular location">
    <subcellularLocation>
        <location evidence="9">Cytoplasm</location>
    </subcellularLocation>
</comment>
<evidence type="ECO:0000256" key="4">
    <source>
        <dbReference type="ARBA" id="ARBA00022813"/>
    </source>
</evidence>
<gene>
    <name evidence="9" type="primary">panD</name>
    <name evidence="14" type="ORF">EPV75_08185</name>
</gene>
<evidence type="ECO:0000256" key="5">
    <source>
        <dbReference type="ARBA" id="ARBA00023145"/>
    </source>
</evidence>
<feature type="binding site" evidence="9 11">
    <location>
        <position position="57"/>
    </location>
    <ligand>
        <name>substrate</name>
    </ligand>
</feature>
<comment type="PTM">
    <text evidence="9 12">Is synthesized initially as an inactive proenzyme, which is activated by self-cleavage at a specific serine bond to produce a beta-subunit with a hydroxyl group at its C-terminus and an alpha-subunit with a pyruvoyl group at its N-terminus.</text>
</comment>
<keyword evidence="15" id="KW-1185">Reference proteome</keyword>
<dbReference type="RefSeq" id="WP_128385060.1">
    <property type="nucleotide sequence ID" value="NZ_CP035033.1"/>
</dbReference>
<dbReference type="HAMAP" id="MF_00446">
    <property type="entry name" value="PanD"/>
    <property type="match status" value="1"/>
</dbReference>
<feature type="active site" description="Schiff-base intermediate with substrate; via pyruvic acid" evidence="9 10">
    <location>
        <position position="25"/>
    </location>
</feature>
<sequence>MQITLLKSKLHRVTTTHSELDYEGSCAIDGHLLEVAGIREYEQIQIYNVNNGNRFTTYAIRAEDNSGIISVNGAAAHKAAPGDLLIIATYATMDAEEADEHKPIMVYFDENNQITHTRNTIPVQMQQMA</sequence>
<evidence type="ECO:0000256" key="11">
    <source>
        <dbReference type="PIRSR" id="PIRSR006246-2"/>
    </source>
</evidence>
<evidence type="ECO:0000256" key="7">
    <source>
        <dbReference type="ARBA" id="ARBA00023270"/>
    </source>
</evidence>
<dbReference type="PANTHER" id="PTHR21012">
    <property type="entry name" value="ASPARTATE 1-DECARBOXYLASE"/>
    <property type="match status" value="1"/>
</dbReference>
<dbReference type="GO" id="GO:0006523">
    <property type="term" value="P:alanine biosynthetic process"/>
    <property type="evidence" value="ECO:0007669"/>
    <property type="project" value="InterPro"/>
</dbReference>
<protein>
    <recommendedName>
        <fullName evidence="9">Aspartate 1-decarboxylase</fullName>
        <ecNumber evidence="9">4.1.1.11</ecNumber>
    </recommendedName>
    <alternativeName>
        <fullName evidence="9">Aspartate alpha-decarboxylase</fullName>
    </alternativeName>
    <component>
        <recommendedName>
            <fullName evidence="9">Aspartate 1-decarboxylase beta chain</fullName>
        </recommendedName>
    </component>
    <component>
        <recommendedName>
            <fullName evidence="9">Aspartate 1-decarboxylase alpha chain</fullName>
        </recommendedName>
    </component>
</protein>
<evidence type="ECO:0000256" key="9">
    <source>
        <dbReference type="HAMAP-Rule" id="MF_00446"/>
    </source>
</evidence>
<accession>A0A410H3Z6</accession>
<dbReference type="SUPFAM" id="SSF50692">
    <property type="entry name" value="ADC-like"/>
    <property type="match status" value="1"/>
</dbReference>
<comment type="catalytic activity">
    <reaction evidence="9">
        <text>L-aspartate + H(+) = beta-alanine + CO2</text>
        <dbReference type="Rhea" id="RHEA:19497"/>
        <dbReference type="ChEBI" id="CHEBI:15378"/>
        <dbReference type="ChEBI" id="CHEBI:16526"/>
        <dbReference type="ChEBI" id="CHEBI:29991"/>
        <dbReference type="ChEBI" id="CHEBI:57966"/>
        <dbReference type="EC" id="4.1.1.11"/>
    </reaction>
</comment>
<keyword evidence="7 9" id="KW-0704">Schiff base</keyword>
<evidence type="ECO:0000256" key="13">
    <source>
        <dbReference type="PIRSR" id="PIRSR006246-5"/>
    </source>
</evidence>
<dbReference type="InterPro" id="IPR009010">
    <property type="entry name" value="Asp_de-COase-like_dom_sf"/>
</dbReference>
<keyword evidence="5 9" id="KW-0865">Zymogen</keyword>
<evidence type="ECO:0000313" key="14">
    <source>
        <dbReference type="EMBL" id="QAB15645.1"/>
    </source>
</evidence>
<evidence type="ECO:0000313" key="15">
    <source>
        <dbReference type="Proteomes" id="UP000285478"/>
    </source>
</evidence>
<dbReference type="EMBL" id="CP035033">
    <property type="protein sequence ID" value="QAB15645.1"/>
    <property type="molecule type" value="Genomic_DNA"/>
</dbReference>
<comment type="pathway">
    <text evidence="9">Cofactor biosynthesis; (R)-pantothenate biosynthesis; beta-alanine from L-aspartate: step 1/1.</text>
</comment>
<dbReference type="InterPro" id="IPR003190">
    <property type="entry name" value="Asp_decarbox"/>
</dbReference>
<evidence type="ECO:0000256" key="6">
    <source>
        <dbReference type="ARBA" id="ARBA00023239"/>
    </source>
</evidence>
<dbReference type="Proteomes" id="UP000285478">
    <property type="component" value="Chromosome"/>
</dbReference>
<organism evidence="14 15">
    <name type="scientific">Hydrogenovibrio thermophilus</name>
    <dbReference type="NCBI Taxonomy" id="265883"/>
    <lineage>
        <taxon>Bacteria</taxon>
        <taxon>Pseudomonadati</taxon>
        <taxon>Pseudomonadota</taxon>
        <taxon>Gammaproteobacteria</taxon>
        <taxon>Thiotrichales</taxon>
        <taxon>Piscirickettsiaceae</taxon>
        <taxon>Hydrogenovibrio</taxon>
    </lineage>
</organism>